<proteinExistence type="predicted"/>
<dbReference type="EMBL" id="GG671995">
    <property type="protein sequence ID" value="EER17747.1"/>
    <property type="molecule type" value="Genomic_DNA"/>
</dbReference>
<dbReference type="RefSeq" id="XP_002785951.1">
    <property type="nucleotide sequence ID" value="XM_002785905.1"/>
</dbReference>
<gene>
    <name evidence="1" type="ORF">Pmar_PMAR023674</name>
</gene>
<dbReference type="PANTHER" id="PTHR47313">
    <property type="entry name" value="RIBOSOMAL RNA LARGE SUBUNIT METHYLTRANSFERASE K/L"/>
    <property type="match status" value="1"/>
</dbReference>
<dbReference type="AlphaFoldDB" id="C5KCZ8"/>
<protein>
    <submittedName>
        <fullName evidence="1">Uncharacterized protein</fullName>
    </submittedName>
</protein>
<dbReference type="Proteomes" id="UP000007800">
    <property type="component" value="Unassembled WGS sequence"/>
</dbReference>
<dbReference type="OrthoDB" id="437758at2759"/>
<dbReference type="CDD" id="cd11715">
    <property type="entry name" value="THUMP_AdoMetMT"/>
    <property type="match status" value="1"/>
</dbReference>
<accession>C5KCZ8</accession>
<evidence type="ECO:0000313" key="1">
    <source>
        <dbReference type="EMBL" id="EER17747.1"/>
    </source>
</evidence>
<dbReference type="GeneID" id="9086902"/>
<dbReference type="PANTHER" id="PTHR47313:SF1">
    <property type="entry name" value="RIBOSOMAL RNA LARGE SUBUNIT METHYLTRANSFERASE K_L"/>
    <property type="match status" value="1"/>
</dbReference>
<reference evidence="1 2" key="1">
    <citation type="submission" date="2008-07" db="EMBL/GenBank/DDBJ databases">
        <authorList>
            <person name="El-Sayed N."/>
            <person name="Caler E."/>
            <person name="Inman J."/>
            <person name="Amedeo P."/>
            <person name="Hass B."/>
            <person name="Wortman J."/>
        </authorList>
    </citation>
    <scope>NUCLEOTIDE SEQUENCE [LARGE SCALE GENOMIC DNA]</scope>
    <source>
        <strain evidence="2">ATCC 50983 / TXsc</strain>
    </source>
</reference>
<evidence type="ECO:0000313" key="2">
    <source>
        <dbReference type="Proteomes" id="UP000007800"/>
    </source>
</evidence>
<organism evidence="2">
    <name type="scientific">Perkinsus marinus (strain ATCC 50983 / TXsc)</name>
    <dbReference type="NCBI Taxonomy" id="423536"/>
    <lineage>
        <taxon>Eukaryota</taxon>
        <taxon>Sar</taxon>
        <taxon>Alveolata</taxon>
        <taxon>Perkinsozoa</taxon>
        <taxon>Perkinsea</taxon>
        <taxon>Perkinsida</taxon>
        <taxon>Perkinsidae</taxon>
        <taxon>Perkinsus</taxon>
    </lineage>
</organism>
<keyword evidence="2" id="KW-1185">Reference proteome</keyword>
<dbReference type="InParanoid" id="C5KCZ8"/>
<dbReference type="OMA" id="CEDGGIF"/>
<dbReference type="Gene3D" id="3.30.2130.30">
    <property type="match status" value="1"/>
</dbReference>
<name>C5KCZ8_PERM5</name>
<sequence length="405" mass="44665">MISASCGDIPPAAAVLVRTSRFLIDALYIELENMGLPVVRATEKAQKAYEGVFVSTESSEDLFKIVHRSRLAHNVLGLLRHDGGHKARDRNSLYRWVKNDVPFREVLPSFGPNSTFWVRLADGDYSSTVGMRNVEVQRAVRHGLQCYFHKGFGSVPRPLRDHPDFLFFVTPPECGIGLWVDYGYRNGVKSLNSAEGGPLIEDKRCPGRNLRSSVAAAILCGARYVPGRDVLVDPYCEDGGIFLVEARRWAQRVDPGMNSEAASVRPSAFPGSDDLWRSLVEESASRQLCSDDSVRVYGTSTDPVNRARARRNLPGSIVSAASLVEYVPPESPTLIVTRSPRQAWSSPEVAAAWVGELKEWASGFRAPRAFVLHGPGQPLPCAQEVLYLGHYGSLYKLLPGQAMRP</sequence>